<comment type="caution">
    <text evidence="2">The sequence shown here is derived from an EMBL/GenBank/DDBJ whole genome shotgun (WGS) entry which is preliminary data.</text>
</comment>
<dbReference type="EMBL" id="SHLD01000001">
    <property type="protein sequence ID" value="RZU77609.1"/>
    <property type="molecule type" value="Genomic_DNA"/>
</dbReference>
<protein>
    <submittedName>
        <fullName evidence="2">Uncharacterized protein</fullName>
    </submittedName>
</protein>
<proteinExistence type="predicted"/>
<feature type="region of interest" description="Disordered" evidence="1">
    <location>
        <begin position="1"/>
        <end position="21"/>
    </location>
</feature>
<organism evidence="2 3">
    <name type="scientific">Micromonospora kangleipakensis</name>
    <dbReference type="NCBI Taxonomy" id="1077942"/>
    <lineage>
        <taxon>Bacteria</taxon>
        <taxon>Bacillati</taxon>
        <taxon>Actinomycetota</taxon>
        <taxon>Actinomycetes</taxon>
        <taxon>Micromonosporales</taxon>
        <taxon>Micromonosporaceae</taxon>
        <taxon>Micromonospora</taxon>
    </lineage>
</organism>
<dbReference type="Proteomes" id="UP000294114">
    <property type="component" value="Unassembled WGS sequence"/>
</dbReference>
<evidence type="ECO:0000256" key="1">
    <source>
        <dbReference type="SAM" id="MobiDB-lite"/>
    </source>
</evidence>
<evidence type="ECO:0000313" key="2">
    <source>
        <dbReference type="EMBL" id="RZU77609.1"/>
    </source>
</evidence>
<name>A0A4Q8BJR4_9ACTN</name>
<gene>
    <name evidence="2" type="ORF">EV384_6340</name>
</gene>
<dbReference type="RefSeq" id="WP_165440120.1">
    <property type="nucleotide sequence ID" value="NZ_SHLD01000001.1"/>
</dbReference>
<keyword evidence="3" id="KW-1185">Reference proteome</keyword>
<reference evidence="2 3" key="1">
    <citation type="submission" date="2019-02" db="EMBL/GenBank/DDBJ databases">
        <title>Sequencing the genomes of 1000 actinobacteria strains.</title>
        <authorList>
            <person name="Klenk H.-P."/>
        </authorList>
    </citation>
    <scope>NUCLEOTIDE SEQUENCE [LARGE SCALE GENOMIC DNA]</scope>
    <source>
        <strain evidence="2 3">DSM 45612</strain>
    </source>
</reference>
<evidence type="ECO:0000313" key="3">
    <source>
        <dbReference type="Proteomes" id="UP000294114"/>
    </source>
</evidence>
<dbReference type="AlphaFoldDB" id="A0A4Q8BJR4"/>
<sequence>MTSDGRHPESAGAVRRLPQKNMDHWARKYEAEPPRPLTEDEIRAVRILLGPIKPRRRS</sequence>
<accession>A0A4Q8BJR4</accession>